<proteinExistence type="predicted"/>
<dbReference type="AlphaFoldDB" id="A0A833H1W3"/>
<reference evidence="2 3" key="1">
    <citation type="submission" date="2019-10" db="EMBL/GenBank/DDBJ databases">
        <title>Extracellular Electron Transfer in a Candidatus Methanoperedens spp. Enrichment Culture.</title>
        <authorList>
            <person name="Berger S."/>
            <person name="Rangel Shaw D."/>
            <person name="Berben T."/>
            <person name="In 'T Zandt M."/>
            <person name="Frank J."/>
            <person name="Reimann J."/>
            <person name="Jetten M.S.M."/>
            <person name="Welte C.U."/>
        </authorList>
    </citation>
    <scope>NUCLEOTIDE SEQUENCE [LARGE SCALE GENOMIC DNA]</scope>
    <source>
        <strain evidence="2">SB12</strain>
    </source>
</reference>
<protein>
    <submittedName>
        <fullName evidence="2">Uncharacterized protein</fullName>
    </submittedName>
</protein>
<gene>
    <name evidence="2" type="ORF">F9K24_10330</name>
</gene>
<organism evidence="2 3">
    <name type="scientific">Leptonema illini</name>
    <dbReference type="NCBI Taxonomy" id="183"/>
    <lineage>
        <taxon>Bacteria</taxon>
        <taxon>Pseudomonadati</taxon>
        <taxon>Spirochaetota</taxon>
        <taxon>Spirochaetia</taxon>
        <taxon>Leptospirales</taxon>
        <taxon>Leptospiraceae</taxon>
        <taxon>Leptonema</taxon>
    </lineage>
</organism>
<dbReference type="Proteomes" id="UP000460298">
    <property type="component" value="Unassembled WGS sequence"/>
</dbReference>
<dbReference type="RefSeq" id="WP_002775824.1">
    <property type="nucleotide sequence ID" value="NZ_JQDG01000004.1"/>
</dbReference>
<dbReference type="OrthoDB" id="342754at2"/>
<name>A0A833H1W3_9LEPT</name>
<comment type="caution">
    <text evidence="2">The sequence shown here is derived from an EMBL/GenBank/DDBJ whole genome shotgun (WGS) entry which is preliminary data.</text>
</comment>
<dbReference type="EMBL" id="WBUI01000008">
    <property type="protein sequence ID" value="KAB2932766.1"/>
    <property type="molecule type" value="Genomic_DNA"/>
</dbReference>
<evidence type="ECO:0000313" key="2">
    <source>
        <dbReference type="EMBL" id="KAB2932766.1"/>
    </source>
</evidence>
<sequence>MAEQTKIADSIQSDVMPLREATDNVTALEARGDFKYKGIFGLYNYVLESTNRFSTNRILPELGQLKREVPLPENKFDEYITELTGRGSMKVPMMLMFPSIDFISSSGKMSEMAILCRPTQSDGTSAKRYVEFYRQKSVEALNSWLRFNESHWLDMDVDSLYRSVSQGAIQNTHAGAVIAKFFVLAFDRKPEQKTATYKTYVRPIIQQLIDEKKLLYLKDAALNFHTIQFADEPSLKHRVELLSACCATAIPGFQNPVELDPDRISEQVEQHYRGNISPAQRQVVAELRLVLAEFQRLLRNRREKEQKDQLGNALTDLTKLDHVVPTTHFRNWDEEFVRRVLSLPDVLNVEFPLRGKVFTFLLAKPKIYPAVIAARKSLDEKGDETEVRILSSMGVGRHLEGDQLHAFEDLEDRIFFDRLPFFTRLWRALFGRRRISKEESVMIRERMRKEELEEQIQIKKKDAERTTRRIAEEQIEKKKKGPTDDDVVPANTFEEQTAKTKESMRIDERAEEVLRKVIDLLDAAWDRKELPNRTNVLDGVPEFEGNEDTMIFFLKKYGRKQIYSFRVMREDPKFLWPILISRRYIQRHGKRLLRESMDEADRQRKAMMPEQEKFDVATAIEDFLTKLMARR</sequence>
<feature type="region of interest" description="Disordered" evidence="1">
    <location>
        <begin position="467"/>
        <end position="489"/>
    </location>
</feature>
<evidence type="ECO:0000256" key="1">
    <source>
        <dbReference type="SAM" id="MobiDB-lite"/>
    </source>
</evidence>
<feature type="compositionally biased region" description="Basic and acidic residues" evidence="1">
    <location>
        <begin position="467"/>
        <end position="476"/>
    </location>
</feature>
<evidence type="ECO:0000313" key="3">
    <source>
        <dbReference type="Proteomes" id="UP000460298"/>
    </source>
</evidence>
<accession>A0A833H1W3</accession>